<feature type="domain" description="Peptidase S8/S53" evidence="6">
    <location>
        <begin position="150"/>
        <end position="273"/>
    </location>
</feature>
<reference evidence="7 8" key="1">
    <citation type="submission" date="2018-06" db="EMBL/GenBank/DDBJ databases">
        <title>Complete Genomes of Monosporascus.</title>
        <authorList>
            <person name="Robinson A.J."/>
            <person name="Natvig D.O."/>
        </authorList>
    </citation>
    <scope>NUCLEOTIDE SEQUENCE [LARGE SCALE GENOMIC DNA]</scope>
    <source>
        <strain evidence="7 8">CBS 110550</strain>
    </source>
</reference>
<evidence type="ECO:0000256" key="4">
    <source>
        <dbReference type="ARBA" id="ARBA00022825"/>
    </source>
</evidence>
<dbReference type="InterPro" id="IPR022398">
    <property type="entry name" value="Peptidase_S8_His-AS"/>
</dbReference>
<dbReference type="InterPro" id="IPR050131">
    <property type="entry name" value="Peptidase_S8_subtilisin-like"/>
</dbReference>
<dbReference type="PROSITE" id="PS00137">
    <property type="entry name" value="SUBTILASE_HIS"/>
    <property type="match status" value="1"/>
</dbReference>
<evidence type="ECO:0000256" key="1">
    <source>
        <dbReference type="ARBA" id="ARBA00011073"/>
    </source>
</evidence>
<comment type="caution">
    <text evidence="5">Lacks conserved residue(s) required for the propagation of feature annotation.</text>
</comment>
<dbReference type="AlphaFoldDB" id="A0A4Q4T502"/>
<name>A0A4Q4T502_9PEZI</name>
<dbReference type="Proteomes" id="UP000293360">
    <property type="component" value="Unassembled WGS sequence"/>
</dbReference>
<dbReference type="PRINTS" id="PR00723">
    <property type="entry name" value="SUBTILISIN"/>
</dbReference>
<keyword evidence="2" id="KW-0645">Protease</keyword>
<dbReference type="STRING" id="155417.A0A4Q4T502"/>
<gene>
    <name evidence="7" type="ORF">DL764_007312</name>
</gene>
<dbReference type="GO" id="GO:0006508">
    <property type="term" value="P:proteolysis"/>
    <property type="evidence" value="ECO:0007669"/>
    <property type="project" value="UniProtKB-KW"/>
</dbReference>
<proteinExistence type="inferred from homology"/>
<dbReference type="GO" id="GO:0004252">
    <property type="term" value="F:serine-type endopeptidase activity"/>
    <property type="evidence" value="ECO:0007669"/>
    <property type="project" value="InterPro"/>
</dbReference>
<evidence type="ECO:0000256" key="5">
    <source>
        <dbReference type="PROSITE-ProRule" id="PRU01240"/>
    </source>
</evidence>
<dbReference type="InterPro" id="IPR036852">
    <property type="entry name" value="Peptidase_S8/S53_dom_sf"/>
</dbReference>
<keyword evidence="8" id="KW-1185">Reference proteome</keyword>
<evidence type="ECO:0000313" key="8">
    <source>
        <dbReference type="Proteomes" id="UP000293360"/>
    </source>
</evidence>
<dbReference type="Gene3D" id="3.40.50.200">
    <property type="entry name" value="Peptidase S8/S53 domain"/>
    <property type="match status" value="1"/>
</dbReference>
<keyword evidence="3" id="KW-0378">Hydrolase</keyword>
<evidence type="ECO:0000259" key="6">
    <source>
        <dbReference type="Pfam" id="PF00082"/>
    </source>
</evidence>
<dbReference type="InterPro" id="IPR015500">
    <property type="entry name" value="Peptidase_S8_subtilisin-rel"/>
</dbReference>
<evidence type="ECO:0000313" key="7">
    <source>
        <dbReference type="EMBL" id="RYO97434.1"/>
    </source>
</evidence>
<dbReference type="InterPro" id="IPR000209">
    <property type="entry name" value="Peptidase_S8/S53_dom"/>
</dbReference>
<comment type="caution">
    <text evidence="7">The sequence shown here is derived from an EMBL/GenBank/DDBJ whole genome shotgun (WGS) entry which is preliminary data.</text>
</comment>
<comment type="similarity">
    <text evidence="1 5">Belongs to the peptidase S8 family.</text>
</comment>
<sequence length="465" mass="50248">MELISNILLAAFAVKASSTIPFQGDSFTAEHSYGFIRELEPGSSFGKRDLDREFKDVEYFHGLSIDDSNSMHVESLCALPQVKNIWANQLHTRPVPVELSTAGFALPGSSGFLKKSGGTKVARVIGKGDFNASLKVTEVDKLHKLSLTEKGIKIDVIDRGIDYRHRHWGGGFVKGFEVAGSYDLVGDDSTGFKLPVPDSDPLVDGMGGGHGTHVAGIIGARDPKGTGFGLVGVAPDATLYAYRILPFTGSVTDEVMMVAFHRAAQDGVDPSSMEASGAAVWEVGSPYGPLLAAIRKKGIGASIEYVHIVPVDDPSPLHVSNIPGDEQYFAQPYWNDAAAYFEDKEHVIVPLSSHDPAVTFGATRRSQDLSKMDSFLDVESYGSIFSVAGGSDKPTNALQALWQGYGSDTLNWQRAMVALDNGMIHELSNADYLGLVRALRLYYTDEKEYESWLGPIARVNISDPA</sequence>
<organism evidence="7 8">
    <name type="scientific">Monosporascus ibericus</name>
    <dbReference type="NCBI Taxonomy" id="155417"/>
    <lineage>
        <taxon>Eukaryota</taxon>
        <taxon>Fungi</taxon>
        <taxon>Dikarya</taxon>
        <taxon>Ascomycota</taxon>
        <taxon>Pezizomycotina</taxon>
        <taxon>Sordariomycetes</taxon>
        <taxon>Xylariomycetidae</taxon>
        <taxon>Xylariales</taxon>
        <taxon>Xylariales incertae sedis</taxon>
        <taxon>Monosporascus</taxon>
    </lineage>
</organism>
<dbReference type="Pfam" id="PF00082">
    <property type="entry name" value="Peptidase_S8"/>
    <property type="match status" value="1"/>
</dbReference>
<dbReference type="PANTHER" id="PTHR43806">
    <property type="entry name" value="PEPTIDASE S8"/>
    <property type="match status" value="1"/>
</dbReference>
<evidence type="ECO:0000256" key="2">
    <source>
        <dbReference type="ARBA" id="ARBA00022670"/>
    </source>
</evidence>
<keyword evidence="4" id="KW-0720">Serine protease</keyword>
<dbReference type="PANTHER" id="PTHR43806:SF66">
    <property type="entry name" value="SERIN ENDOPEPTIDASE"/>
    <property type="match status" value="1"/>
</dbReference>
<evidence type="ECO:0000256" key="3">
    <source>
        <dbReference type="ARBA" id="ARBA00022801"/>
    </source>
</evidence>
<dbReference type="PROSITE" id="PS51892">
    <property type="entry name" value="SUBTILASE"/>
    <property type="match status" value="1"/>
</dbReference>
<accession>A0A4Q4T502</accession>
<protein>
    <recommendedName>
        <fullName evidence="6">Peptidase S8/S53 domain-containing protein</fullName>
    </recommendedName>
</protein>
<dbReference type="EMBL" id="QJNU01000491">
    <property type="protein sequence ID" value="RYO97434.1"/>
    <property type="molecule type" value="Genomic_DNA"/>
</dbReference>
<dbReference type="SUPFAM" id="SSF52743">
    <property type="entry name" value="Subtilisin-like"/>
    <property type="match status" value="1"/>
</dbReference>
<dbReference type="OrthoDB" id="10256524at2759"/>